<feature type="compositionally biased region" description="Low complexity" evidence="10">
    <location>
        <begin position="457"/>
        <end position="479"/>
    </location>
</feature>
<evidence type="ECO:0000256" key="5">
    <source>
        <dbReference type="ARBA" id="ARBA00022771"/>
    </source>
</evidence>
<feature type="domain" description="C2H2-type" evidence="11">
    <location>
        <begin position="602"/>
        <end position="629"/>
    </location>
</feature>
<feature type="compositionally biased region" description="Polar residues" evidence="10">
    <location>
        <begin position="986"/>
        <end position="995"/>
    </location>
</feature>
<feature type="domain" description="C2H2-type" evidence="11">
    <location>
        <begin position="892"/>
        <end position="919"/>
    </location>
</feature>
<dbReference type="Proteomes" id="UP000018467">
    <property type="component" value="Unassembled WGS sequence"/>
</dbReference>
<dbReference type="FunFam" id="3.30.160.60:FF:000065">
    <property type="entry name" value="B-cell CLL/lymphoma 6, member B"/>
    <property type="match status" value="1"/>
</dbReference>
<dbReference type="FunFam" id="3.30.160.60:FF:000100">
    <property type="entry name" value="Zinc finger 45-like"/>
    <property type="match status" value="1"/>
</dbReference>
<feature type="compositionally biased region" description="Low complexity" evidence="10">
    <location>
        <begin position="811"/>
        <end position="824"/>
    </location>
</feature>
<dbReference type="FunFam" id="3.30.160.60:FF:001498">
    <property type="entry name" value="Zinc finger protein 404"/>
    <property type="match status" value="1"/>
</dbReference>
<dbReference type="Bgee" id="ENSAMXG00000016064">
    <property type="expression patterns" value="Expressed in camera-type eye and 14 other cell types or tissues"/>
</dbReference>
<reference evidence="12" key="3">
    <citation type="submission" date="2025-08" db="UniProtKB">
        <authorList>
            <consortium name="Ensembl"/>
        </authorList>
    </citation>
    <scope>IDENTIFICATION</scope>
</reference>
<dbReference type="InterPro" id="IPR036236">
    <property type="entry name" value="Znf_C2H2_sf"/>
</dbReference>
<feature type="compositionally biased region" description="Pro residues" evidence="10">
    <location>
        <begin position="173"/>
        <end position="182"/>
    </location>
</feature>
<dbReference type="InterPro" id="IPR050331">
    <property type="entry name" value="Zinc_finger"/>
</dbReference>
<feature type="compositionally biased region" description="Gly residues" evidence="10">
    <location>
        <begin position="157"/>
        <end position="168"/>
    </location>
</feature>
<evidence type="ECO:0000259" key="11">
    <source>
        <dbReference type="PROSITE" id="PS50157"/>
    </source>
</evidence>
<evidence type="ECO:0000256" key="3">
    <source>
        <dbReference type="ARBA" id="ARBA00022723"/>
    </source>
</evidence>
<name>W5L9M7_ASTMX</name>
<keyword evidence="6" id="KW-0862">Zinc</keyword>
<dbReference type="PANTHER" id="PTHR16515">
    <property type="entry name" value="PR DOMAIN ZINC FINGER PROTEIN"/>
    <property type="match status" value="1"/>
</dbReference>
<evidence type="ECO:0000256" key="8">
    <source>
        <dbReference type="ARBA" id="ARBA00023242"/>
    </source>
</evidence>
<feature type="compositionally biased region" description="Basic residues" evidence="10">
    <location>
        <begin position="323"/>
        <end position="333"/>
    </location>
</feature>
<feature type="region of interest" description="Disordered" evidence="10">
    <location>
        <begin position="1083"/>
        <end position="1110"/>
    </location>
</feature>
<reference evidence="12" key="4">
    <citation type="submission" date="2025-09" db="UniProtKB">
        <authorList>
            <consortium name="Ensembl"/>
        </authorList>
    </citation>
    <scope>IDENTIFICATION</scope>
</reference>
<accession>W5L9M7</accession>
<feature type="domain" description="C2H2-type" evidence="11">
    <location>
        <begin position="507"/>
        <end position="529"/>
    </location>
</feature>
<sequence length="1452" mass="155372">MFQFGKYNVDIIEMLSGHQAHQFKGLGLERQLQHQQQVQLHQHQLQQQQQQVETSGAILSGLGLGPLQGPRSSAFSDSASIFTKMSAPPPPLQQQSLSSSSQSSRKSSKMSGSSSSGGSHVSGYPQFLRSFHPAEAALAQDHLHPGVGRFDQFAGSSGSGGSAGGIGGLVSSVPPPPPPPLHPGLSVPQASPGPSSSSPSPSSSVSSSNNPPSSSTVTSLGHQLAGAQSDARSLHQQFSCMLAANQYFLSGVPANSSLEQFLVQQGGHNHLGLGLGQTGGESSSGLAPPPALHSSHPHSHPTTLPQPQQPPPQQQQLPPHTLSHPHPHPHHPLHSSSQASSLGGFDFQGIPVLSSNQLASLMQQEAGLPLPLPLHLSLSKDEGKGDSGSGGGSGGGRRKKAMAGYLPQRKADGSGNNSSNNHGSANPNPNSSSASGGLNQDGGGMSGIGGDPPSHLTPSSSSSVVSSSSSSAPSSTSASVLVTNSSKGDGHGSMHPPSSQPEAEALYHCGECGKSFTHLSSLRRHLRSHELTTAGTSGTRSNVINPILHPADPCIPHSTQESASSSCPSPDKTFHCQDCGKGFKKKGHLLQHGVIHSGARPYACSTCSRAFNRRESLTRHEKIHEEKPFRCPACGRCFRESTSLLNHAASGTCGKSGRGPRQKNDSSNPVGGKSNKTGASSDGMVTSAVGSYRSDAYSDNYKDQRPQSNLYSGASSCGGGLGGPALRKAPLAPTLHPHPQSQQHHHPQQHLPLSSLLEDSEDDVTSSVNNAISAITAAAANCMGGDINSGGGRGDDRRDIIGGLLGGLGLGSLSSPGGPSSTSGMDKSYRGGPNQDAMAPNQQSNHQTPGGKPKRPRKPRKKKEPGPPGTEPPKRRPPTHRPVGVLGEVRPYLCSICGRGFARRETLRRHDRIHTGEKPHHCTVCGKYFREAFHLSKHHTVHSGEKNYKCVLCGKDFGYAQSLKRHGKLHQKGELEEVPTTPGGDNLNSYPSASGSMIPGGPGNSSSFYSYPQDIKPQGGNPQPPPRLYTCAICWKSFRHHFHLTAHHQTVHEGGGDKLFSCEVCGKAFAYSNSLTRHRLSQHGLTRNGQGTPQGGSSVPGEDSNVAGSISESEAATNALLQLAPSSGSQGDPPPHSGVLHSHQQPPPQPQAGYSPLFYVPEAGTSLPSSSNTTPYSQPLPSSSTISSLTHQHGGVKGEPIYQPGQRHTLNPNMPVHPLHHSHPQQHPDDVQPHHHHHHSFPSEEELRRRKKKKKKTDREREDRRRLQKRRRKAIRRRQRKFRRKMAMLLRVRRGGGSGRVVYELGPPEGLELYRLFSWQVPLKRFPCPFCFLTTFSRRAALMVHIAARHCPKVSYRVDRLRCLVCGKQSRRFLSALIHRSSHLSNRAFSCRRCPSRFWNAALLTRHKRTCRGKLAELRQGRTLCFKLTTGKFFKRVEGKGNISTLQIQYSH</sequence>
<evidence type="ECO:0000256" key="2">
    <source>
        <dbReference type="ARBA" id="ARBA00022499"/>
    </source>
</evidence>
<comment type="subcellular location">
    <subcellularLocation>
        <location evidence="1">Nucleus</location>
    </subcellularLocation>
</comment>
<feature type="domain" description="C2H2-type" evidence="11">
    <location>
        <begin position="629"/>
        <end position="660"/>
    </location>
</feature>
<keyword evidence="3" id="KW-0479">Metal-binding</keyword>
<keyword evidence="13" id="KW-1185">Reference proteome</keyword>
<dbReference type="Ensembl" id="ENSAMXT00000016539.2">
    <property type="protein sequence ID" value="ENSAMXP00000016539.2"/>
    <property type="gene ID" value="ENSAMXG00000016064.2"/>
</dbReference>
<evidence type="ECO:0000313" key="12">
    <source>
        <dbReference type="Ensembl" id="ENSAMXP00000016539.2"/>
    </source>
</evidence>
<feature type="domain" description="C2H2-type" evidence="11">
    <location>
        <begin position="574"/>
        <end position="601"/>
    </location>
</feature>
<feature type="compositionally biased region" description="Low complexity" evidence="10">
    <location>
        <begin position="724"/>
        <end position="742"/>
    </location>
</feature>
<dbReference type="GO" id="GO:0008270">
    <property type="term" value="F:zinc ion binding"/>
    <property type="evidence" value="ECO:0007669"/>
    <property type="project" value="UniProtKB-KW"/>
</dbReference>
<feature type="compositionally biased region" description="Low complexity" evidence="10">
    <location>
        <begin position="1177"/>
        <end position="1193"/>
    </location>
</feature>
<protein>
    <submittedName>
        <fullName evidence="12">Si:dkeyp-69b9.6</fullName>
    </submittedName>
</protein>
<dbReference type="InParanoid" id="W5L9M7"/>
<dbReference type="eggNOG" id="KOG1721">
    <property type="taxonomic scope" value="Eukaryota"/>
</dbReference>
<feature type="compositionally biased region" description="Basic residues" evidence="10">
    <location>
        <begin position="1266"/>
        <end position="1280"/>
    </location>
</feature>
<organism evidence="12 13">
    <name type="scientific">Astyanax mexicanus</name>
    <name type="common">Blind cave fish</name>
    <name type="synonym">Astyanax fasciatus mexicanus</name>
    <dbReference type="NCBI Taxonomy" id="7994"/>
    <lineage>
        <taxon>Eukaryota</taxon>
        <taxon>Metazoa</taxon>
        <taxon>Chordata</taxon>
        <taxon>Craniata</taxon>
        <taxon>Vertebrata</taxon>
        <taxon>Euteleostomi</taxon>
        <taxon>Actinopterygii</taxon>
        <taxon>Neopterygii</taxon>
        <taxon>Teleostei</taxon>
        <taxon>Ostariophysi</taxon>
        <taxon>Characiformes</taxon>
        <taxon>Characoidei</taxon>
        <taxon>Acestrorhamphidae</taxon>
        <taxon>Acestrorhamphinae</taxon>
        <taxon>Astyanax</taxon>
    </lineage>
</organism>
<reference evidence="13" key="2">
    <citation type="journal article" date="2014" name="Nat. Commun.">
        <title>The cavefish genome reveals candidate genes for eye loss.</title>
        <authorList>
            <person name="McGaugh S.E."/>
            <person name="Gross J.B."/>
            <person name="Aken B."/>
            <person name="Blin M."/>
            <person name="Borowsky R."/>
            <person name="Chalopin D."/>
            <person name="Hinaux H."/>
            <person name="Jeffery W.R."/>
            <person name="Keene A."/>
            <person name="Ma L."/>
            <person name="Minx P."/>
            <person name="Murphy D."/>
            <person name="O'Quin K.E."/>
            <person name="Retaux S."/>
            <person name="Rohner N."/>
            <person name="Searle S.M."/>
            <person name="Stahl B.A."/>
            <person name="Tabin C."/>
            <person name="Volff J.N."/>
            <person name="Yoshizawa M."/>
            <person name="Warren W.C."/>
        </authorList>
    </citation>
    <scope>NUCLEOTIDE SEQUENCE [LARGE SCALE GENOMIC DNA]</scope>
    <source>
        <strain evidence="13">female</strain>
    </source>
</reference>
<evidence type="ECO:0000256" key="7">
    <source>
        <dbReference type="ARBA" id="ARBA00022843"/>
    </source>
</evidence>
<feature type="region of interest" description="Disordered" evidence="10">
    <location>
        <begin position="809"/>
        <end position="884"/>
    </location>
</feature>
<keyword evidence="2" id="KW-1017">Isopeptide bond</keyword>
<feature type="compositionally biased region" description="Polar residues" evidence="10">
    <location>
        <begin position="665"/>
        <end position="684"/>
    </location>
</feature>
<feature type="compositionally biased region" description="Low complexity" evidence="10">
    <location>
        <begin position="93"/>
        <end position="121"/>
    </location>
</feature>
<feature type="region of interest" description="Disordered" evidence="10">
    <location>
        <begin position="968"/>
        <end position="1023"/>
    </location>
</feature>
<dbReference type="FunFam" id="3.30.160.60:FF:000446">
    <property type="entry name" value="Zinc finger protein"/>
    <property type="match status" value="1"/>
</dbReference>
<keyword evidence="8" id="KW-0539">Nucleus</keyword>
<keyword evidence="5 9" id="KW-0863">Zinc-finger</keyword>
<feature type="domain" description="C2H2-type" evidence="11">
    <location>
        <begin position="948"/>
        <end position="975"/>
    </location>
</feature>
<dbReference type="PROSITE" id="PS50157">
    <property type="entry name" value="ZINC_FINGER_C2H2_2"/>
    <property type="match status" value="9"/>
</dbReference>
<feature type="domain" description="C2H2-type" evidence="11">
    <location>
        <begin position="920"/>
        <end position="947"/>
    </location>
</feature>
<feature type="compositionally biased region" description="Basic residues" evidence="10">
    <location>
        <begin position="852"/>
        <end position="863"/>
    </location>
</feature>
<dbReference type="Pfam" id="PF00096">
    <property type="entry name" value="zf-C2H2"/>
    <property type="match status" value="4"/>
</dbReference>
<dbReference type="InterPro" id="IPR013087">
    <property type="entry name" value="Znf_C2H2_type"/>
</dbReference>
<evidence type="ECO:0000256" key="9">
    <source>
        <dbReference type="PROSITE-ProRule" id="PRU00042"/>
    </source>
</evidence>
<feature type="domain" description="C2H2-type" evidence="11">
    <location>
        <begin position="1029"/>
        <end position="1057"/>
    </location>
</feature>
<evidence type="ECO:0000313" key="13">
    <source>
        <dbReference type="Proteomes" id="UP000018467"/>
    </source>
</evidence>
<dbReference type="PANTHER" id="PTHR16515:SF66">
    <property type="entry name" value="C2H2-TYPE DOMAIN-CONTAINING PROTEIN"/>
    <property type="match status" value="1"/>
</dbReference>
<keyword evidence="7" id="KW-0832">Ubl conjugation</keyword>
<dbReference type="SMART" id="SM00355">
    <property type="entry name" value="ZnF_C2H2"/>
    <property type="match status" value="12"/>
</dbReference>
<feature type="region of interest" description="Disordered" evidence="10">
    <location>
        <begin position="81"/>
        <end position="121"/>
    </location>
</feature>
<feature type="region of interest" description="Disordered" evidence="10">
    <location>
        <begin position="650"/>
        <end position="750"/>
    </location>
</feature>
<dbReference type="Gene3D" id="3.30.160.60">
    <property type="entry name" value="Classic Zinc Finger"/>
    <property type="match status" value="9"/>
</dbReference>
<dbReference type="STRING" id="7994.ENSAMXP00000016539"/>
<feature type="region of interest" description="Disordered" evidence="10">
    <location>
        <begin position="373"/>
        <end position="502"/>
    </location>
</feature>
<dbReference type="PROSITE" id="PS00028">
    <property type="entry name" value="ZINC_FINGER_C2H2_1"/>
    <property type="match status" value="8"/>
</dbReference>
<feature type="region of interest" description="Disordered" evidence="10">
    <location>
        <begin position="1124"/>
        <end position="1280"/>
    </location>
</feature>
<dbReference type="FunFam" id="3.30.160.60:FF:000690">
    <property type="entry name" value="Zinc finger protein 354C"/>
    <property type="match status" value="1"/>
</dbReference>
<reference evidence="13" key="1">
    <citation type="submission" date="2013-03" db="EMBL/GenBank/DDBJ databases">
        <authorList>
            <person name="Jeffery W."/>
            <person name="Warren W."/>
            <person name="Wilson R.K."/>
        </authorList>
    </citation>
    <scope>NUCLEOTIDE SEQUENCE</scope>
    <source>
        <strain evidence="13">female</strain>
    </source>
</reference>
<feature type="region of interest" description="Disordered" evidence="10">
    <location>
        <begin position="272"/>
        <end position="342"/>
    </location>
</feature>
<keyword evidence="4" id="KW-0677">Repeat</keyword>
<evidence type="ECO:0000256" key="6">
    <source>
        <dbReference type="ARBA" id="ARBA00022833"/>
    </source>
</evidence>
<feature type="compositionally biased region" description="Gly residues" evidence="10">
    <location>
        <begin position="439"/>
        <end position="450"/>
    </location>
</feature>
<dbReference type="GeneTree" id="ENSGT00530000064557"/>
<feature type="compositionally biased region" description="Gly residues" evidence="10">
    <location>
        <begin position="386"/>
        <end position="395"/>
    </location>
</feature>
<dbReference type="FunFam" id="3.30.160.60:FF:000624">
    <property type="entry name" value="zinc finger protein 697"/>
    <property type="match status" value="1"/>
</dbReference>
<feature type="domain" description="C2H2-type" evidence="11">
    <location>
        <begin position="1060"/>
        <end position="1088"/>
    </location>
</feature>
<evidence type="ECO:0000256" key="10">
    <source>
        <dbReference type="SAM" id="MobiDB-lite"/>
    </source>
</evidence>
<evidence type="ECO:0000256" key="1">
    <source>
        <dbReference type="ARBA" id="ARBA00004123"/>
    </source>
</evidence>
<proteinExistence type="predicted"/>
<feature type="region of interest" description="Disordered" evidence="10">
    <location>
        <begin position="149"/>
        <end position="224"/>
    </location>
</feature>
<dbReference type="FunCoup" id="W5L9M7">
    <property type="interactions" value="219"/>
</dbReference>
<dbReference type="GO" id="GO:0010468">
    <property type="term" value="P:regulation of gene expression"/>
    <property type="evidence" value="ECO:0007669"/>
    <property type="project" value="TreeGrafter"/>
</dbReference>
<feature type="compositionally biased region" description="Low complexity" evidence="10">
    <location>
        <begin position="413"/>
        <end position="438"/>
    </location>
</feature>
<dbReference type="GO" id="GO:0005634">
    <property type="term" value="C:nucleus"/>
    <property type="evidence" value="ECO:0007669"/>
    <property type="project" value="UniProtKB-SubCell"/>
</dbReference>
<feature type="compositionally biased region" description="Polar residues" evidence="10">
    <location>
        <begin position="1083"/>
        <end position="1097"/>
    </location>
</feature>
<feature type="compositionally biased region" description="Low complexity" evidence="10">
    <location>
        <begin position="183"/>
        <end position="219"/>
    </location>
</feature>
<dbReference type="HOGENOM" id="CLU_251665_0_0_1"/>
<feature type="compositionally biased region" description="Polar residues" evidence="10">
    <location>
        <begin position="1166"/>
        <end position="1176"/>
    </location>
</feature>
<dbReference type="SUPFAM" id="SSF57667">
    <property type="entry name" value="beta-beta-alpha zinc fingers"/>
    <property type="match status" value="6"/>
</dbReference>
<evidence type="ECO:0000256" key="4">
    <source>
        <dbReference type="ARBA" id="ARBA00022737"/>
    </source>
</evidence>